<protein>
    <submittedName>
        <fullName evidence="1">Uncharacterized protein</fullName>
    </submittedName>
</protein>
<comment type="caution">
    <text evidence="1">The sequence shown here is derived from an EMBL/GenBank/DDBJ whole genome shotgun (WGS) entry which is preliminary data.</text>
</comment>
<dbReference type="EMBL" id="JBJHZX010000045">
    <property type="protein sequence ID" value="MFL0198063.1"/>
    <property type="molecule type" value="Genomic_DNA"/>
</dbReference>
<proteinExistence type="predicted"/>
<sequence length="73" mass="8857">MIKRKLRYKVKNCIECPFSRSVNRRKIDEDIYCEIIKEIVAQEVTYHNQYERTTYLPKCPLIQSDVIVKFCKQ</sequence>
<name>A0ABW8SQW8_9CLOT</name>
<dbReference type="Proteomes" id="UP001623660">
    <property type="component" value="Unassembled WGS sequence"/>
</dbReference>
<organism evidence="1 2">
    <name type="scientific">Candidatus Clostridium eludens</name>
    <dbReference type="NCBI Taxonomy" id="3381663"/>
    <lineage>
        <taxon>Bacteria</taxon>
        <taxon>Bacillati</taxon>
        <taxon>Bacillota</taxon>
        <taxon>Clostridia</taxon>
        <taxon>Eubacteriales</taxon>
        <taxon>Clostridiaceae</taxon>
        <taxon>Clostridium</taxon>
    </lineage>
</organism>
<evidence type="ECO:0000313" key="2">
    <source>
        <dbReference type="Proteomes" id="UP001623660"/>
    </source>
</evidence>
<keyword evidence="2" id="KW-1185">Reference proteome</keyword>
<reference evidence="1 2" key="1">
    <citation type="submission" date="2024-11" db="EMBL/GenBank/DDBJ databases">
        <authorList>
            <person name="Heng Y.C."/>
            <person name="Lim A.C.H."/>
            <person name="Lee J.K.Y."/>
            <person name="Kittelmann S."/>
        </authorList>
    </citation>
    <scope>NUCLEOTIDE SEQUENCE [LARGE SCALE GENOMIC DNA]</scope>
    <source>
        <strain evidence="1 2">WILCCON 0269</strain>
    </source>
</reference>
<evidence type="ECO:0000313" key="1">
    <source>
        <dbReference type="EMBL" id="MFL0198063.1"/>
    </source>
</evidence>
<gene>
    <name evidence="1" type="ORF">ACJDU8_21215</name>
</gene>
<accession>A0ABW8SQW8</accession>
<dbReference type="RefSeq" id="WP_406794172.1">
    <property type="nucleotide sequence ID" value="NZ_JBJHZX010000045.1"/>
</dbReference>